<gene>
    <name evidence="2" type="ORF">Egran_02350</name>
</gene>
<dbReference type="Proteomes" id="UP000243515">
    <property type="component" value="Unassembled WGS sequence"/>
</dbReference>
<feature type="region of interest" description="Disordered" evidence="1">
    <location>
        <begin position="1"/>
        <end position="42"/>
    </location>
</feature>
<dbReference type="EMBL" id="NPHW01003263">
    <property type="protein sequence ID" value="OXV09887.1"/>
    <property type="molecule type" value="Genomic_DNA"/>
</dbReference>
<sequence length="270" mass="30187">MESPAGPSDHQLHFEKRSQRDDGAGVADVAASSSMDGTLLPPLPKARAADNILSELRNVHLTSDEDFKSLSREQLFAPVVMLPLAGDYYVGFGGPRPAREPMDFGTGKIKIDSRDIHPTLSGIKKPKGFLRSFVSDVPKVVFDIGGLFIKSHATTPDGDAYQPTYYRVVLDVNTGAIWLFYEYYQFDPDFKEEKVDFCMNETLKERVNRTFDTAKILDSIKEWRVGLNSTTVERNMRKSGAMARAYLTAALSANVEEYLKAPIKRRLSLL</sequence>
<protein>
    <submittedName>
        <fullName evidence="2">Uncharacterized protein</fullName>
    </submittedName>
</protein>
<reference evidence="2 3" key="1">
    <citation type="journal article" date="2015" name="Environ. Microbiol.">
        <title>Metagenome sequence of Elaphomyces granulatus from sporocarp tissue reveals Ascomycota ectomycorrhizal fingerprints of genome expansion and a Proteobacteria-rich microbiome.</title>
        <authorList>
            <person name="Quandt C.A."/>
            <person name="Kohler A."/>
            <person name="Hesse C.N."/>
            <person name="Sharpton T.J."/>
            <person name="Martin F."/>
            <person name="Spatafora J.W."/>
        </authorList>
    </citation>
    <scope>NUCLEOTIDE SEQUENCE [LARGE SCALE GENOMIC DNA]</scope>
    <source>
        <strain evidence="2 3">OSC145934</strain>
    </source>
</reference>
<evidence type="ECO:0000313" key="3">
    <source>
        <dbReference type="Proteomes" id="UP000243515"/>
    </source>
</evidence>
<evidence type="ECO:0000313" key="2">
    <source>
        <dbReference type="EMBL" id="OXV09887.1"/>
    </source>
</evidence>
<comment type="caution">
    <text evidence="2">The sequence shown here is derived from an EMBL/GenBank/DDBJ whole genome shotgun (WGS) entry which is preliminary data.</text>
</comment>
<dbReference type="OrthoDB" id="5396543at2759"/>
<feature type="compositionally biased region" description="Basic and acidic residues" evidence="1">
    <location>
        <begin position="10"/>
        <end position="23"/>
    </location>
</feature>
<proteinExistence type="predicted"/>
<keyword evidence="3" id="KW-1185">Reference proteome</keyword>
<dbReference type="AlphaFoldDB" id="A0A232M1A7"/>
<evidence type="ECO:0000256" key="1">
    <source>
        <dbReference type="SAM" id="MobiDB-lite"/>
    </source>
</evidence>
<feature type="compositionally biased region" description="Low complexity" evidence="1">
    <location>
        <begin position="24"/>
        <end position="37"/>
    </location>
</feature>
<accession>A0A232M1A7</accession>
<name>A0A232M1A7_9EURO</name>
<organism evidence="2 3">
    <name type="scientific">Elaphomyces granulatus</name>
    <dbReference type="NCBI Taxonomy" id="519963"/>
    <lineage>
        <taxon>Eukaryota</taxon>
        <taxon>Fungi</taxon>
        <taxon>Dikarya</taxon>
        <taxon>Ascomycota</taxon>
        <taxon>Pezizomycotina</taxon>
        <taxon>Eurotiomycetes</taxon>
        <taxon>Eurotiomycetidae</taxon>
        <taxon>Eurotiales</taxon>
        <taxon>Elaphomycetaceae</taxon>
        <taxon>Elaphomyces</taxon>
    </lineage>
</organism>